<keyword evidence="11" id="KW-1185">Reference proteome</keyword>
<evidence type="ECO:0000256" key="2">
    <source>
        <dbReference type="ARBA" id="ARBA00007163"/>
    </source>
</evidence>
<dbReference type="SMR" id="A0A078JDG1"/>
<dbReference type="PROSITE" id="PS50217">
    <property type="entry name" value="BZIP"/>
    <property type="match status" value="1"/>
</dbReference>
<dbReference type="GO" id="GO:0003700">
    <property type="term" value="F:DNA-binding transcription factor activity"/>
    <property type="evidence" value="ECO:0007669"/>
    <property type="project" value="InterPro"/>
</dbReference>
<dbReference type="FunFam" id="1.20.5.170:FF:000020">
    <property type="entry name" value="BZIP transcription factor"/>
    <property type="match status" value="1"/>
</dbReference>
<accession>A0A078JDG1</accession>
<dbReference type="Gene3D" id="1.20.5.170">
    <property type="match status" value="1"/>
</dbReference>
<dbReference type="GO" id="GO:0046983">
    <property type="term" value="F:protein dimerization activity"/>
    <property type="evidence" value="ECO:0007669"/>
    <property type="project" value="UniProtKB-ARBA"/>
</dbReference>
<dbReference type="Proteomes" id="UP001295469">
    <property type="component" value="Chromosome A04"/>
</dbReference>
<evidence type="ECO:0000313" key="9">
    <source>
        <dbReference type="EMBL" id="CAF2267313.1"/>
    </source>
</evidence>
<evidence type="ECO:0000256" key="1">
    <source>
        <dbReference type="ARBA" id="ARBA00004123"/>
    </source>
</evidence>
<keyword evidence="6" id="KW-0539">Nucleus</keyword>
<reference evidence="10 11" key="1">
    <citation type="journal article" date="2014" name="Science">
        <title>Plant genetics. Early allopolyploid evolution in the post-Neolithic Brassica napus oilseed genome.</title>
        <authorList>
            <person name="Chalhoub B."/>
            <person name="Denoeud F."/>
            <person name="Liu S."/>
            <person name="Parkin I.A."/>
            <person name="Tang H."/>
            <person name="Wang X."/>
            <person name="Chiquet J."/>
            <person name="Belcram H."/>
            <person name="Tong C."/>
            <person name="Samans B."/>
            <person name="Correa M."/>
            <person name="Da Silva C."/>
            <person name="Just J."/>
            <person name="Falentin C."/>
            <person name="Koh C.S."/>
            <person name="Le Clainche I."/>
            <person name="Bernard M."/>
            <person name="Bento P."/>
            <person name="Noel B."/>
            <person name="Labadie K."/>
            <person name="Alberti A."/>
            <person name="Charles M."/>
            <person name="Arnaud D."/>
            <person name="Guo H."/>
            <person name="Daviaud C."/>
            <person name="Alamery S."/>
            <person name="Jabbari K."/>
            <person name="Zhao M."/>
            <person name="Edger P.P."/>
            <person name="Chelaifa H."/>
            <person name="Tack D."/>
            <person name="Lassalle G."/>
            <person name="Mestiri I."/>
            <person name="Schnel N."/>
            <person name="Le Paslier M.C."/>
            <person name="Fan G."/>
            <person name="Renault V."/>
            <person name="Bayer P.E."/>
            <person name="Golicz A.A."/>
            <person name="Manoli S."/>
            <person name="Lee T.H."/>
            <person name="Thi V.H."/>
            <person name="Chalabi S."/>
            <person name="Hu Q."/>
            <person name="Fan C."/>
            <person name="Tollenaere R."/>
            <person name="Lu Y."/>
            <person name="Battail C."/>
            <person name="Shen J."/>
            <person name="Sidebottom C.H."/>
            <person name="Wang X."/>
            <person name="Canaguier A."/>
            <person name="Chauveau A."/>
            <person name="Berard A."/>
            <person name="Deniot G."/>
            <person name="Guan M."/>
            <person name="Liu Z."/>
            <person name="Sun F."/>
            <person name="Lim Y.P."/>
            <person name="Lyons E."/>
            <person name="Town C.D."/>
            <person name="Bancroft I."/>
            <person name="Wang X."/>
            <person name="Meng J."/>
            <person name="Ma J."/>
            <person name="Pires J.C."/>
            <person name="King G.J."/>
            <person name="Brunel D."/>
            <person name="Delourme R."/>
            <person name="Renard M."/>
            <person name="Aury J.M."/>
            <person name="Adams K.L."/>
            <person name="Batley J."/>
            <person name="Snowdon R.J."/>
            <person name="Tost J."/>
            <person name="Edwards D."/>
            <person name="Zhou Y."/>
            <person name="Hua W."/>
            <person name="Sharpe A.G."/>
            <person name="Paterson A.H."/>
            <person name="Guan C."/>
            <person name="Wincker P."/>
        </authorList>
    </citation>
    <scope>NUCLEOTIDE SEQUENCE [LARGE SCALE GENOMIC DNA]</scope>
    <source>
        <strain evidence="11">cv. Darmor-bzh</strain>
    </source>
</reference>
<dbReference type="InterPro" id="IPR046347">
    <property type="entry name" value="bZIP_sf"/>
</dbReference>
<protein>
    <submittedName>
        <fullName evidence="9">(rape) hypothetical protein</fullName>
    </submittedName>
    <submittedName>
        <fullName evidence="10">BnaA04g27730D protein</fullName>
    </submittedName>
</protein>
<evidence type="ECO:0000256" key="6">
    <source>
        <dbReference type="ARBA" id="ARBA00023242"/>
    </source>
</evidence>
<dbReference type="PANTHER" id="PTHR46408:SF14">
    <property type="entry name" value="BASIC LEUCINE ZIPPER 25"/>
    <property type="match status" value="1"/>
</dbReference>
<dbReference type="SUPFAM" id="SSF57959">
    <property type="entry name" value="Leucine zipper domain"/>
    <property type="match status" value="1"/>
</dbReference>
<evidence type="ECO:0000313" key="11">
    <source>
        <dbReference type="Proteomes" id="UP000028999"/>
    </source>
</evidence>
<proteinExistence type="inferred from homology"/>
<organism evidence="10 11">
    <name type="scientific">Brassica napus</name>
    <name type="common">Rape</name>
    <dbReference type="NCBI Taxonomy" id="3708"/>
    <lineage>
        <taxon>Eukaryota</taxon>
        <taxon>Viridiplantae</taxon>
        <taxon>Streptophyta</taxon>
        <taxon>Embryophyta</taxon>
        <taxon>Tracheophyta</taxon>
        <taxon>Spermatophyta</taxon>
        <taxon>Magnoliopsida</taxon>
        <taxon>eudicotyledons</taxon>
        <taxon>Gunneridae</taxon>
        <taxon>Pentapetalae</taxon>
        <taxon>rosids</taxon>
        <taxon>malvids</taxon>
        <taxon>Brassicales</taxon>
        <taxon>Brassicaceae</taxon>
        <taxon>Brassiceae</taxon>
        <taxon>Brassica</taxon>
    </lineage>
</organism>
<reference evidence="9" key="3">
    <citation type="submission" date="2021-01" db="EMBL/GenBank/DDBJ databases">
        <authorList>
            <consortium name="Genoscope - CEA"/>
            <person name="William W."/>
        </authorList>
    </citation>
    <scope>NUCLEOTIDE SEQUENCE</scope>
</reference>
<evidence type="ECO:0000256" key="4">
    <source>
        <dbReference type="ARBA" id="ARBA00023125"/>
    </source>
</evidence>
<reference evidence="10" key="2">
    <citation type="submission" date="2014-06" db="EMBL/GenBank/DDBJ databases">
        <authorList>
            <person name="Genoscope - CEA"/>
        </authorList>
    </citation>
    <scope>NUCLEOTIDE SEQUENCE</scope>
</reference>
<keyword evidence="4" id="KW-0238">DNA-binding</keyword>
<evidence type="ECO:0000256" key="3">
    <source>
        <dbReference type="ARBA" id="ARBA00023015"/>
    </source>
</evidence>
<dbReference type="EMBL" id="HG994358">
    <property type="protein sequence ID" value="CAF2267313.1"/>
    <property type="molecule type" value="Genomic_DNA"/>
</dbReference>
<name>A0A078JDG1_BRANA</name>
<dbReference type="GO" id="GO:0005634">
    <property type="term" value="C:nucleus"/>
    <property type="evidence" value="ECO:0007669"/>
    <property type="project" value="UniProtKB-SubCell"/>
</dbReference>
<sequence length="192" mass="22238">MVFTASTHLKFFPINPFILSNLVHFSTFILLGSVVAQTSPGKLPVFHHAMILMTMILMETQINGDPTDVKRARRMLSNRESARRSRRRKQEQMNEFDTQAGQLRGEHSTLLSRLSDMNHKCDAAAVDNRILRADIETLRTKIMILTKFMNPTDQRVERANLLPEQVNREGMQNQFATNPNLYETLLHWNHKH</sequence>
<dbReference type="STRING" id="3708.A0A078JDG1"/>
<keyword evidence="3" id="KW-0805">Transcription regulation</keyword>
<dbReference type="Pfam" id="PF00170">
    <property type="entry name" value="bZIP_1"/>
    <property type="match status" value="1"/>
</dbReference>
<gene>
    <name evidence="10" type="primary">BnaA04g27730D</name>
    <name evidence="9" type="ORF">DARMORV10_A04P05200.1</name>
    <name evidence="10" type="ORF">GSBRNA2T00041124001</name>
</gene>
<comment type="subcellular location">
    <subcellularLocation>
        <location evidence="1">Nucleus</location>
    </subcellularLocation>
</comment>
<dbReference type="InterPro" id="IPR004827">
    <property type="entry name" value="bZIP"/>
</dbReference>
<dbReference type="Gramene" id="CDY64338">
    <property type="protein sequence ID" value="CDY64338"/>
    <property type="gene ID" value="GSBRNA2T00041124001"/>
</dbReference>
<feature type="region of interest" description="Disordered" evidence="7">
    <location>
        <begin position="76"/>
        <end position="102"/>
    </location>
</feature>
<evidence type="ECO:0000313" key="10">
    <source>
        <dbReference type="EMBL" id="CDY64338.1"/>
    </source>
</evidence>
<dbReference type="GO" id="GO:0003677">
    <property type="term" value="F:DNA binding"/>
    <property type="evidence" value="ECO:0007669"/>
    <property type="project" value="UniProtKB-KW"/>
</dbReference>
<keyword evidence="5" id="KW-0804">Transcription</keyword>
<dbReference type="PaxDb" id="3708-A0A078JDG1"/>
<dbReference type="EMBL" id="LK034446">
    <property type="protein sequence ID" value="CDY64338.1"/>
    <property type="molecule type" value="Genomic_DNA"/>
</dbReference>
<evidence type="ECO:0000259" key="8">
    <source>
        <dbReference type="PROSITE" id="PS50217"/>
    </source>
</evidence>
<dbReference type="AlphaFoldDB" id="A0A078JDG1"/>
<dbReference type="PANTHER" id="PTHR46408">
    <property type="entry name" value="BASIC LEUCINE ZIPPER 63"/>
    <property type="match status" value="1"/>
</dbReference>
<dbReference type="SMART" id="SM00338">
    <property type="entry name" value="BRLZ"/>
    <property type="match status" value="1"/>
</dbReference>
<evidence type="ECO:0000256" key="7">
    <source>
        <dbReference type="SAM" id="MobiDB-lite"/>
    </source>
</evidence>
<evidence type="ECO:0000256" key="5">
    <source>
        <dbReference type="ARBA" id="ARBA00023163"/>
    </source>
</evidence>
<comment type="similarity">
    <text evidence="2">Belongs to the bZIP family.</text>
</comment>
<dbReference type="Proteomes" id="UP000028999">
    <property type="component" value="Unassembled WGS sequence"/>
</dbReference>
<dbReference type="PROSITE" id="PS00036">
    <property type="entry name" value="BZIP_BASIC"/>
    <property type="match status" value="1"/>
</dbReference>
<feature type="domain" description="BZIP" evidence="8">
    <location>
        <begin position="68"/>
        <end position="120"/>
    </location>
</feature>